<dbReference type="CDD" id="cd05233">
    <property type="entry name" value="SDR_c"/>
    <property type="match status" value="1"/>
</dbReference>
<name>A0A395JSF7_9GAMM</name>
<reference evidence="5 6" key="1">
    <citation type="submission" date="2018-06" db="EMBL/GenBank/DDBJ databases">
        <title>Genomic Encyclopedia of Type Strains, Phase IV (KMG-IV): sequencing the most valuable type-strain genomes for metagenomic binning, comparative biology and taxonomic classification.</title>
        <authorList>
            <person name="Goeker M."/>
        </authorList>
    </citation>
    <scope>NUCLEOTIDE SEQUENCE [LARGE SCALE GENOMIC DNA]</scope>
    <source>
        <strain evidence="5 6">DSM 24032</strain>
    </source>
</reference>
<evidence type="ECO:0000259" key="4">
    <source>
        <dbReference type="SMART" id="SM00822"/>
    </source>
</evidence>
<protein>
    <submittedName>
        <fullName evidence="5">Butyryl-CoA dehydrogenase</fullName>
    </submittedName>
</protein>
<dbReference type="PRINTS" id="PR00081">
    <property type="entry name" value="GDHRDH"/>
</dbReference>
<dbReference type="InParanoid" id="A0A395JSF7"/>
<dbReference type="SMART" id="SM00822">
    <property type="entry name" value="PKS_KR"/>
    <property type="match status" value="1"/>
</dbReference>
<dbReference type="RefSeq" id="WP_113953029.1">
    <property type="nucleotide sequence ID" value="NZ_QNRT01000001.1"/>
</dbReference>
<dbReference type="InterPro" id="IPR036291">
    <property type="entry name" value="NAD(P)-bd_dom_sf"/>
</dbReference>
<comment type="similarity">
    <text evidence="1 3">Belongs to the short-chain dehydrogenases/reductases (SDR) family.</text>
</comment>
<dbReference type="InterPro" id="IPR020904">
    <property type="entry name" value="Sc_DH/Rdtase_CS"/>
</dbReference>
<sequence length="280" mass="30265">MKKFMDSVAVVTGAGSGIGRELALQLAGHGAHVAISDINQQGLLETSELITNQGGKVHSKLLDVSDRQAVFDYASQVHQDCGQINLVINNAGVALASGTLANTTIDEFEWLMGINFSGVLYGTKAFLPILEQAEWGHIVNLSSLFGLIGVPEQAAYNASKFAVRGMTEALRQELDQSDSKVSCTSVHPGGIKTNIARNARPGEALDPQATLLLEGSSDRFDKLARTSAMEAARQILQAVVKNKKRLLIGNDAKMLDRIQRLLPNHYQSILKRALDKMTQD</sequence>
<dbReference type="SUPFAM" id="SSF51735">
    <property type="entry name" value="NAD(P)-binding Rossmann-fold domains"/>
    <property type="match status" value="1"/>
</dbReference>
<dbReference type="Proteomes" id="UP000253083">
    <property type="component" value="Unassembled WGS sequence"/>
</dbReference>
<gene>
    <name evidence="5" type="ORF">DFR28_101851</name>
</gene>
<organism evidence="5 6">
    <name type="scientific">Arenicella xantha</name>
    <dbReference type="NCBI Taxonomy" id="644221"/>
    <lineage>
        <taxon>Bacteria</taxon>
        <taxon>Pseudomonadati</taxon>
        <taxon>Pseudomonadota</taxon>
        <taxon>Gammaproteobacteria</taxon>
        <taxon>Arenicellales</taxon>
        <taxon>Arenicellaceae</taxon>
        <taxon>Arenicella</taxon>
    </lineage>
</organism>
<dbReference type="OrthoDB" id="4690547at2"/>
<dbReference type="InterPro" id="IPR057326">
    <property type="entry name" value="KR_dom"/>
</dbReference>
<dbReference type="PROSITE" id="PS00061">
    <property type="entry name" value="ADH_SHORT"/>
    <property type="match status" value="1"/>
</dbReference>
<evidence type="ECO:0000313" key="6">
    <source>
        <dbReference type="Proteomes" id="UP000253083"/>
    </source>
</evidence>
<dbReference type="InterPro" id="IPR002347">
    <property type="entry name" value="SDR_fam"/>
</dbReference>
<evidence type="ECO:0000313" key="5">
    <source>
        <dbReference type="EMBL" id="RBP53465.1"/>
    </source>
</evidence>
<evidence type="ECO:0000256" key="1">
    <source>
        <dbReference type="ARBA" id="ARBA00006484"/>
    </source>
</evidence>
<proteinExistence type="inferred from homology"/>
<keyword evidence="2" id="KW-0560">Oxidoreductase</keyword>
<dbReference type="Pfam" id="PF00106">
    <property type="entry name" value="adh_short"/>
    <property type="match status" value="1"/>
</dbReference>
<accession>A0A395JSF7</accession>
<dbReference type="EMBL" id="QNRT01000001">
    <property type="protein sequence ID" value="RBP53465.1"/>
    <property type="molecule type" value="Genomic_DNA"/>
</dbReference>
<dbReference type="AlphaFoldDB" id="A0A395JSF7"/>
<dbReference type="PRINTS" id="PR00080">
    <property type="entry name" value="SDRFAMILY"/>
</dbReference>
<evidence type="ECO:0000256" key="3">
    <source>
        <dbReference type="RuleBase" id="RU000363"/>
    </source>
</evidence>
<dbReference type="PANTHER" id="PTHR24322">
    <property type="entry name" value="PKSB"/>
    <property type="match status" value="1"/>
</dbReference>
<dbReference type="PANTHER" id="PTHR24322:SF736">
    <property type="entry name" value="RETINOL DEHYDROGENASE 10"/>
    <property type="match status" value="1"/>
</dbReference>
<dbReference type="Gene3D" id="3.40.50.720">
    <property type="entry name" value="NAD(P)-binding Rossmann-like Domain"/>
    <property type="match status" value="1"/>
</dbReference>
<evidence type="ECO:0000256" key="2">
    <source>
        <dbReference type="ARBA" id="ARBA00023002"/>
    </source>
</evidence>
<comment type="caution">
    <text evidence="5">The sequence shown here is derived from an EMBL/GenBank/DDBJ whole genome shotgun (WGS) entry which is preliminary data.</text>
</comment>
<keyword evidence="6" id="KW-1185">Reference proteome</keyword>
<feature type="domain" description="Ketoreductase" evidence="4">
    <location>
        <begin position="7"/>
        <end position="194"/>
    </location>
</feature>
<dbReference type="GO" id="GO:0016616">
    <property type="term" value="F:oxidoreductase activity, acting on the CH-OH group of donors, NAD or NADP as acceptor"/>
    <property type="evidence" value="ECO:0007669"/>
    <property type="project" value="TreeGrafter"/>
</dbReference>